<dbReference type="AlphaFoldDB" id="A0A5B9ED71"/>
<dbReference type="Pfam" id="PF00912">
    <property type="entry name" value="Transgly"/>
    <property type="match status" value="1"/>
</dbReference>
<organism evidence="3 4">
    <name type="scientific">Terriglobus albidus</name>
    <dbReference type="NCBI Taxonomy" id="1592106"/>
    <lineage>
        <taxon>Bacteria</taxon>
        <taxon>Pseudomonadati</taxon>
        <taxon>Acidobacteriota</taxon>
        <taxon>Terriglobia</taxon>
        <taxon>Terriglobales</taxon>
        <taxon>Acidobacteriaceae</taxon>
        <taxon>Terriglobus</taxon>
    </lineage>
</organism>
<dbReference type="KEGG" id="talb:FTW19_20335"/>
<keyword evidence="1" id="KW-1133">Transmembrane helix</keyword>
<dbReference type="InterPro" id="IPR023346">
    <property type="entry name" value="Lysozyme-like_dom_sf"/>
</dbReference>
<feature type="transmembrane region" description="Helical" evidence="1">
    <location>
        <begin position="7"/>
        <end position="28"/>
    </location>
</feature>
<feature type="domain" description="Glycosyl transferase family 51" evidence="2">
    <location>
        <begin position="88"/>
        <end position="163"/>
    </location>
</feature>
<dbReference type="Gene3D" id="1.10.3810.10">
    <property type="entry name" value="Biosynthetic peptidoglycan transglycosylase-like"/>
    <property type="match status" value="1"/>
</dbReference>
<keyword evidence="4" id="KW-1185">Reference proteome</keyword>
<protein>
    <recommendedName>
        <fullName evidence="2">Glycosyl transferase family 51 domain-containing protein</fullName>
    </recommendedName>
</protein>
<keyword evidence="1" id="KW-0472">Membrane</keyword>
<evidence type="ECO:0000313" key="3">
    <source>
        <dbReference type="EMBL" id="QEE30123.1"/>
    </source>
</evidence>
<evidence type="ECO:0000313" key="4">
    <source>
        <dbReference type="Proteomes" id="UP000321820"/>
    </source>
</evidence>
<evidence type="ECO:0000256" key="1">
    <source>
        <dbReference type="SAM" id="Phobius"/>
    </source>
</evidence>
<accession>A0A5B9ED71</accession>
<reference evidence="3 4" key="1">
    <citation type="submission" date="2019-08" db="EMBL/GenBank/DDBJ databases">
        <title>Complete genome sequence of Terriglobus albidus strain ORNL.</title>
        <authorList>
            <person name="Podar M."/>
        </authorList>
    </citation>
    <scope>NUCLEOTIDE SEQUENCE [LARGE SCALE GENOMIC DNA]</scope>
    <source>
        <strain evidence="3 4">ORNL</strain>
    </source>
</reference>
<dbReference type="RefSeq" id="WP_147649393.1">
    <property type="nucleotide sequence ID" value="NZ_CP042806.1"/>
</dbReference>
<dbReference type="SUPFAM" id="SSF53955">
    <property type="entry name" value="Lysozyme-like"/>
    <property type="match status" value="1"/>
</dbReference>
<gene>
    <name evidence="3" type="ORF">FTW19_20335</name>
</gene>
<proteinExistence type="predicted"/>
<dbReference type="EMBL" id="CP042806">
    <property type="protein sequence ID" value="QEE30123.1"/>
    <property type="molecule type" value="Genomic_DNA"/>
</dbReference>
<dbReference type="InterPro" id="IPR036950">
    <property type="entry name" value="PBP_transglycosylase"/>
</dbReference>
<dbReference type="OrthoDB" id="9766909at2"/>
<name>A0A5B9ED71_9BACT</name>
<dbReference type="Proteomes" id="UP000321820">
    <property type="component" value="Chromosome"/>
</dbReference>
<sequence length="171" mass="18925">MRTIVSTVLLIVAIPCVLLSGMWTWAYFSTPAVVTEAYNRELARTAPTIRTAQVPAALLEQIRNARPLSEAVAEALFFFPGQYRPNPIRNLQRRVFASVLDHRLSADEQLQLYINHANFGPLHSGPTTDKDIVGFAAASQAYFDKPLTNLAPEQLQALLDALQHKSIQSAP</sequence>
<keyword evidence="1" id="KW-0812">Transmembrane</keyword>
<evidence type="ECO:0000259" key="2">
    <source>
        <dbReference type="Pfam" id="PF00912"/>
    </source>
</evidence>
<dbReference type="InterPro" id="IPR001264">
    <property type="entry name" value="Glyco_trans_51"/>
</dbReference>